<name>A0A672SG52_SINGR</name>
<dbReference type="CDD" id="cd06723">
    <property type="entry name" value="PDZ1_Dlg1-2-4-like"/>
    <property type="match status" value="1"/>
</dbReference>
<dbReference type="GO" id="GO:0035255">
    <property type="term" value="F:ionotropic glutamate receptor binding"/>
    <property type="evidence" value="ECO:0007669"/>
    <property type="project" value="TreeGrafter"/>
</dbReference>
<evidence type="ECO:0000256" key="2">
    <source>
        <dbReference type="ARBA" id="ARBA00004221"/>
    </source>
</evidence>
<dbReference type="InterPro" id="IPR008145">
    <property type="entry name" value="GK/Ca_channel_bsu"/>
</dbReference>
<feature type="domain" description="PDZ" evidence="19">
    <location>
        <begin position="191"/>
        <end position="278"/>
    </location>
</feature>
<sequence length="873" mass="97334">MPVRKKDAQRALLLLEEYRSKLSNTEDRQLRNSIQRVIDIFQSNLFQALIDIQEFYEVTLLDSQRCGESVKVPDAIPPVNLWDFSSIQSTTVISDTLPSLSSSIEKYRHHDEDTGSPQEQSSPQFTDEAPGPELVQVAEKNLSQIENIHGYVAHAHISPMKANPPPVVVNTESLDSAPYVNGTEADFEYEEITLERGNSGLGFSIAGGTDNPHIGEDPSIFITKVIPGGAAAQDGRLRVNDVILRVNEVDVRDVTHSKAVEALKEAGSLVRLYVRRRKSAAEKVMEIKLIKGPKGLGFSIAGGVGNQHIPGDNSIYITKIIEGGAAHKDGRLQIGDKLLAVNSSCLEEVTHEHAVTALKNTPDVVYLKVAKPNSVFMNDRFAPPDITNSYSQHMENHISPSSYLSQPLPPVHSGLYSPTPKTTVGDDDATREPRKVVLHRGSTGLGFNIVGGEDGEGIFISFILAGGPADLCGELKKGDRLVSVNGIDLRSATHEQAAAALKNAGQAVTIVAQYRPEEYSRFEAKIHDLREQMMNNSISSGSGSLRTSQKRSLYVRALFDYDKTKDSGLPSQGLNFKFGDILHVVNASDDEWWQARQVTPQGEVEEMGVIPSKRRVEKKERARLKTVKFNSKSREKGDNPDDMLSKGQKHVTSNASDSESSYRGQEEYVLSYEPVCQQEVNYSRPVIILGPMKDRVNDDLISEFPDKFGSCVPHTTRPKRDYEVDGRDYHFVVSREQMERDIQEHKFIEAGQYNSYLYGTSVQSVREVAEKGKHCILDVSGNAIKRLQVAVLYPIAMFIKPKSMENIMEMNKRLTEEQGRKTYDRAMKLEQEFTEHFTAVVQGDTLEEIYDQVKQIIEEQSGPYIWVQSKEKL</sequence>
<accession>A0A672SG52</accession>
<dbReference type="InterPro" id="IPR050614">
    <property type="entry name" value="Synaptic_Scaffolding_LAP-MAGUK"/>
</dbReference>
<evidence type="ECO:0000259" key="20">
    <source>
        <dbReference type="PROSITE" id="PS51022"/>
    </source>
</evidence>
<gene>
    <name evidence="21" type="primary">LOC107550443</name>
</gene>
<dbReference type="SMART" id="SM01277">
    <property type="entry name" value="MAGUK_N_PEST"/>
    <property type="match status" value="1"/>
</dbReference>
<dbReference type="InterPro" id="IPR019583">
    <property type="entry name" value="DLG1-4_PDZ_assoc"/>
</dbReference>
<dbReference type="PIRSF" id="PIRSF001741">
    <property type="entry name" value="MAGUK_DLGH"/>
    <property type="match status" value="1"/>
</dbReference>
<keyword evidence="12" id="KW-0965">Cell junction</keyword>
<dbReference type="Gene3D" id="2.30.30.40">
    <property type="entry name" value="SH3 Domains"/>
    <property type="match status" value="2"/>
</dbReference>
<dbReference type="FunFam" id="2.30.42.10:FF:000001">
    <property type="entry name" value="Disks large homolog 1 isoform 2"/>
    <property type="match status" value="1"/>
</dbReference>
<dbReference type="GO" id="GO:0019901">
    <property type="term" value="F:protein kinase binding"/>
    <property type="evidence" value="ECO:0007669"/>
    <property type="project" value="TreeGrafter"/>
</dbReference>
<dbReference type="Gene3D" id="2.30.42.10">
    <property type="match status" value="3"/>
</dbReference>
<dbReference type="AlphaFoldDB" id="A0A672SG52"/>
<dbReference type="InterPro" id="IPR004172">
    <property type="entry name" value="L27_dom"/>
</dbReference>
<evidence type="ECO:0000256" key="1">
    <source>
        <dbReference type="ARBA" id="ARBA00004202"/>
    </source>
</evidence>
<keyword evidence="10" id="KW-0677">Repeat</keyword>
<reference evidence="21" key="1">
    <citation type="submission" date="2025-08" db="UniProtKB">
        <authorList>
            <consortium name="Ensembl"/>
        </authorList>
    </citation>
    <scope>IDENTIFICATION</scope>
</reference>
<feature type="domain" description="PDZ" evidence="19">
    <location>
        <begin position="435"/>
        <end position="516"/>
    </location>
</feature>
<dbReference type="Gene3D" id="3.30.63.10">
    <property type="entry name" value="Guanylate Kinase phosphate binding domain"/>
    <property type="match status" value="1"/>
</dbReference>
<feature type="compositionally biased region" description="Polar residues" evidence="16">
    <location>
        <begin position="115"/>
        <end position="125"/>
    </location>
</feature>
<dbReference type="SUPFAM" id="SSF101288">
    <property type="entry name" value="L27 domain"/>
    <property type="match status" value="1"/>
</dbReference>
<evidence type="ECO:0000256" key="4">
    <source>
        <dbReference type="ARBA" id="ARBA00004496"/>
    </source>
</evidence>
<feature type="domain" description="Guanylate kinase-like" evidence="18">
    <location>
        <begin position="683"/>
        <end position="858"/>
    </location>
</feature>
<dbReference type="CDD" id="cd06795">
    <property type="entry name" value="PDZ3_Dlg1-2-4-like"/>
    <property type="match status" value="1"/>
</dbReference>
<dbReference type="GO" id="GO:0043005">
    <property type="term" value="C:neuron projection"/>
    <property type="evidence" value="ECO:0007669"/>
    <property type="project" value="InterPro"/>
</dbReference>
<evidence type="ECO:0000256" key="14">
    <source>
        <dbReference type="ARBA" id="ARBA00044189"/>
    </source>
</evidence>
<evidence type="ECO:0000256" key="3">
    <source>
        <dbReference type="ARBA" id="ARBA00004282"/>
    </source>
</evidence>
<dbReference type="SUPFAM" id="SSF50156">
    <property type="entry name" value="PDZ domain-like"/>
    <property type="match status" value="3"/>
</dbReference>
<feature type="compositionally biased region" description="Polar residues" evidence="16">
    <location>
        <begin position="650"/>
        <end position="662"/>
    </location>
</feature>
<dbReference type="GO" id="GO:0045197">
    <property type="term" value="P:establishment or maintenance of epithelial cell apical/basal polarity"/>
    <property type="evidence" value="ECO:0007669"/>
    <property type="project" value="TreeGrafter"/>
</dbReference>
<dbReference type="InterPro" id="IPR036892">
    <property type="entry name" value="L27_dom_sf"/>
</dbReference>
<dbReference type="SMART" id="SM00072">
    <property type="entry name" value="GuKc"/>
    <property type="match status" value="1"/>
</dbReference>
<dbReference type="GO" id="GO:0097120">
    <property type="term" value="P:receptor localization to synapse"/>
    <property type="evidence" value="ECO:0007669"/>
    <property type="project" value="TreeGrafter"/>
</dbReference>
<dbReference type="InterPro" id="IPR036028">
    <property type="entry name" value="SH3-like_dom_sf"/>
</dbReference>
<dbReference type="SMART" id="SM00326">
    <property type="entry name" value="SH3"/>
    <property type="match status" value="1"/>
</dbReference>
<dbReference type="FunFam" id="2.30.42.10:FF:000049">
    <property type="entry name" value="disks large homolog 1 isoform X1"/>
    <property type="match status" value="1"/>
</dbReference>
<dbReference type="InterPro" id="IPR001452">
    <property type="entry name" value="SH3_domain"/>
</dbReference>
<dbReference type="CDD" id="cd06724">
    <property type="entry name" value="PDZ2_Dlg1-2-4-like"/>
    <property type="match status" value="1"/>
</dbReference>
<dbReference type="FunFam" id="3.40.50.300:FF:001402">
    <property type="entry name" value="Discs, large homolog 3 (Drosophila)"/>
    <property type="match status" value="1"/>
</dbReference>
<dbReference type="SUPFAM" id="SSF52540">
    <property type="entry name" value="P-loop containing nucleoside triphosphate hydrolases"/>
    <property type="match status" value="1"/>
</dbReference>
<protein>
    <recommendedName>
        <fullName evidence="14">Disks large homolog 1</fullName>
    </recommendedName>
</protein>
<dbReference type="Pfam" id="PF09058">
    <property type="entry name" value="L27_1"/>
    <property type="match status" value="1"/>
</dbReference>
<dbReference type="PANTHER" id="PTHR23119">
    <property type="entry name" value="DISCS LARGE"/>
    <property type="match status" value="1"/>
</dbReference>
<keyword evidence="22" id="KW-1185">Reference proteome</keyword>
<dbReference type="InterPro" id="IPR019590">
    <property type="entry name" value="DLG1_PEST_dom"/>
</dbReference>
<dbReference type="GO" id="GO:0098839">
    <property type="term" value="C:postsynaptic density membrane"/>
    <property type="evidence" value="ECO:0007669"/>
    <property type="project" value="TreeGrafter"/>
</dbReference>
<keyword evidence="13" id="KW-0472">Membrane</keyword>
<dbReference type="GO" id="GO:0098609">
    <property type="term" value="P:cell-cell adhesion"/>
    <property type="evidence" value="ECO:0007669"/>
    <property type="project" value="TreeGrafter"/>
</dbReference>
<dbReference type="GO" id="GO:0070161">
    <property type="term" value="C:anchoring junction"/>
    <property type="evidence" value="ECO:0007669"/>
    <property type="project" value="UniProtKB-SubCell"/>
</dbReference>
<evidence type="ECO:0000256" key="5">
    <source>
        <dbReference type="ARBA" id="ARBA00004586"/>
    </source>
</evidence>
<feature type="domain" description="PDZ" evidence="19">
    <location>
        <begin position="286"/>
        <end position="373"/>
    </location>
</feature>
<dbReference type="PROSITE" id="PS51022">
    <property type="entry name" value="L27"/>
    <property type="match status" value="1"/>
</dbReference>
<evidence type="ECO:0000256" key="16">
    <source>
        <dbReference type="SAM" id="MobiDB-lite"/>
    </source>
</evidence>
<dbReference type="InterPro" id="IPR020590">
    <property type="entry name" value="Guanylate_kinase_CS"/>
</dbReference>
<dbReference type="InterPro" id="IPR027417">
    <property type="entry name" value="P-loop_NTPase"/>
</dbReference>
<dbReference type="GO" id="GO:0031594">
    <property type="term" value="C:neuromuscular junction"/>
    <property type="evidence" value="ECO:0007669"/>
    <property type="project" value="InterPro"/>
</dbReference>
<evidence type="ECO:0000256" key="15">
    <source>
        <dbReference type="PROSITE-ProRule" id="PRU00192"/>
    </source>
</evidence>
<dbReference type="FunFam" id="1.10.287.470:FF:000001">
    <property type="entry name" value="Disks large 1 isoform X3"/>
    <property type="match status" value="1"/>
</dbReference>
<keyword evidence="7 15" id="KW-0728">SH3 domain</keyword>
<evidence type="ECO:0000259" key="17">
    <source>
        <dbReference type="PROSITE" id="PS50002"/>
    </source>
</evidence>
<dbReference type="PROSITE" id="PS00856">
    <property type="entry name" value="GUANYLATE_KINASE_1"/>
    <property type="match status" value="1"/>
</dbReference>
<dbReference type="FunFam" id="2.30.42.10:FF:000002">
    <property type="entry name" value="Disks large homolog 4 isoform 2"/>
    <property type="match status" value="1"/>
</dbReference>
<keyword evidence="11" id="KW-0256">Endoplasmic reticulum</keyword>
<reference evidence="21" key="2">
    <citation type="submission" date="2025-09" db="UniProtKB">
        <authorList>
            <consortium name="Ensembl"/>
        </authorList>
    </citation>
    <scope>IDENTIFICATION</scope>
</reference>
<dbReference type="SUPFAM" id="SSF50044">
    <property type="entry name" value="SH3-domain"/>
    <property type="match status" value="1"/>
</dbReference>
<dbReference type="CDD" id="cd00071">
    <property type="entry name" value="GMPK"/>
    <property type="match status" value="1"/>
</dbReference>
<dbReference type="GO" id="GO:0016323">
    <property type="term" value="C:basolateral plasma membrane"/>
    <property type="evidence" value="ECO:0007669"/>
    <property type="project" value="TreeGrafter"/>
</dbReference>
<dbReference type="Pfam" id="PF00595">
    <property type="entry name" value="PDZ"/>
    <property type="match status" value="3"/>
</dbReference>
<evidence type="ECO:0000259" key="18">
    <source>
        <dbReference type="PROSITE" id="PS50052"/>
    </source>
</evidence>
<dbReference type="CDD" id="cd12031">
    <property type="entry name" value="SH3_DLG1"/>
    <property type="match status" value="1"/>
</dbReference>
<dbReference type="Pfam" id="PF10600">
    <property type="entry name" value="PDZ_assoc"/>
    <property type="match status" value="1"/>
</dbReference>
<dbReference type="PROSITE" id="PS50106">
    <property type="entry name" value="PDZ"/>
    <property type="match status" value="3"/>
</dbReference>
<dbReference type="GO" id="GO:0016324">
    <property type="term" value="C:apical plasma membrane"/>
    <property type="evidence" value="ECO:0007669"/>
    <property type="project" value="UniProtKB-SubCell"/>
</dbReference>
<dbReference type="InterPro" id="IPR016313">
    <property type="entry name" value="DLG1-like"/>
</dbReference>
<dbReference type="SMART" id="SM00228">
    <property type="entry name" value="PDZ"/>
    <property type="match status" value="3"/>
</dbReference>
<feature type="region of interest" description="Disordered" evidence="16">
    <location>
        <begin position="626"/>
        <end position="662"/>
    </location>
</feature>
<dbReference type="Proteomes" id="UP000472262">
    <property type="component" value="Unassembled WGS sequence"/>
</dbReference>
<dbReference type="InterPro" id="IPR001478">
    <property type="entry name" value="PDZ"/>
</dbReference>
<dbReference type="Gene3D" id="1.10.287.470">
    <property type="entry name" value="Helix hairpin bin"/>
    <property type="match status" value="1"/>
</dbReference>
<organism evidence="21 22">
    <name type="scientific">Sinocyclocheilus grahami</name>
    <name type="common">Dianchi golden-line fish</name>
    <name type="synonym">Barbus grahami</name>
    <dbReference type="NCBI Taxonomy" id="75366"/>
    <lineage>
        <taxon>Eukaryota</taxon>
        <taxon>Metazoa</taxon>
        <taxon>Chordata</taxon>
        <taxon>Craniata</taxon>
        <taxon>Vertebrata</taxon>
        <taxon>Euteleostomi</taxon>
        <taxon>Actinopterygii</taxon>
        <taxon>Neopterygii</taxon>
        <taxon>Teleostei</taxon>
        <taxon>Ostariophysi</taxon>
        <taxon>Cypriniformes</taxon>
        <taxon>Cyprinidae</taxon>
        <taxon>Cyprininae</taxon>
        <taxon>Sinocyclocheilus</taxon>
    </lineage>
</organism>
<evidence type="ECO:0000256" key="8">
    <source>
        <dbReference type="ARBA" id="ARBA00022475"/>
    </source>
</evidence>
<dbReference type="GO" id="GO:0007268">
    <property type="term" value="P:chemical synaptic transmission"/>
    <property type="evidence" value="ECO:0007669"/>
    <property type="project" value="InterPro"/>
</dbReference>
<dbReference type="Ensembl" id="ENSSGRT00000107286.1">
    <property type="protein sequence ID" value="ENSSGRP00000100881.1"/>
    <property type="gene ID" value="ENSSGRG00000047567.1"/>
</dbReference>
<evidence type="ECO:0000256" key="10">
    <source>
        <dbReference type="ARBA" id="ARBA00022737"/>
    </source>
</evidence>
<dbReference type="InterPro" id="IPR015143">
    <property type="entry name" value="L27_1"/>
</dbReference>
<feature type="region of interest" description="Disordered" evidence="16">
    <location>
        <begin position="108"/>
        <end position="129"/>
    </location>
</feature>
<dbReference type="FunFam" id="3.30.63.10:FF:000001">
    <property type="entry name" value="Disks large homolog 1 isoform 2"/>
    <property type="match status" value="1"/>
</dbReference>
<evidence type="ECO:0000259" key="19">
    <source>
        <dbReference type="PROSITE" id="PS50106"/>
    </source>
</evidence>
<dbReference type="InterPro" id="IPR008144">
    <property type="entry name" value="Guanylate_kin-like_dom"/>
</dbReference>
<dbReference type="PANTHER" id="PTHR23119:SF5">
    <property type="entry name" value="DISKS LARGE HOMOLOG 1"/>
    <property type="match status" value="1"/>
</dbReference>
<keyword evidence="8" id="KW-1003">Cell membrane</keyword>
<dbReference type="PROSITE" id="PS50002">
    <property type="entry name" value="SH3"/>
    <property type="match status" value="1"/>
</dbReference>
<evidence type="ECO:0000256" key="13">
    <source>
        <dbReference type="ARBA" id="ARBA00023136"/>
    </source>
</evidence>
<evidence type="ECO:0000256" key="12">
    <source>
        <dbReference type="ARBA" id="ARBA00022949"/>
    </source>
</evidence>
<comment type="subcellular location">
    <subcellularLocation>
        <location evidence="2">Apical cell membrane</location>
    </subcellularLocation>
    <subcellularLocation>
        <location evidence="3">Cell junction</location>
    </subcellularLocation>
    <subcellularLocation>
        <location evidence="1">Cell membrane</location>
        <topology evidence="1">Peripheral membrane protein</topology>
    </subcellularLocation>
    <subcellularLocation>
        <location evidence="4">Cytoplasm</location>
    </subcellularLocation>
    <subcellularLocation>
        <location evidence="5">Endoplasmic reticulum membrane</location>
    </subcellularLocation>
</comment>
<evidence type="ECO:0000313" key="21">
    <source>
        <dbReference type="Ensembl" id="ENSSGRP00000100881.1"/>
    </source>
</evidence>
<evidence type="ECO:0000256" key="9">
    <source>
        <dbReference type="ARBA" id="ARBA00022490"/>
    </source>
</evidence>
<evidence type="ECO:0000313" key="22">
    <source>
        <dbReference type="Proteomes" id="UP000472262"/>
    </source>
</evidence>
<dbReference type="Pfam" id="PF00625">
    <property type="entry name" value="Guanylate_kin"/>
    <property type="match status" value="1"/>
</dbReference>
<feature type="domain" description="L27" evidence="20">
    <location>
        <begin position="4"/>
        <end position="64"/>
    </location>
</feature>
<keyword evidence="9" id="KW-0963">Cytoplasm</keyword>
<dbReference type="GO" id="GO:0005789">
    <property type="term" value="C:endoplasmic reticulum membrane"/>
    <property type="evidence" value="ECO:0007669"/>
    <property type="project" value="UniProtKB-SubCell"/>
</dbReference>
<evidence type="ECO:0000256" key="11">
    <source>
        <dbReference type="ARBA" id="ARBA00022824"/>
    </source>
</evidence>
<dbReference type="Pfam" id="PF10608">
    <property type="entry name" value="MAGUK_N_PEST"/>
    <property type="match status" value="1"/>
</dbReference>
<dbReference type="SMART" id="SM00569">
    <property type="entry name" value="L27"/>
    <property type="match status" value="1"/>
</dbReference>
<evidence type="ECO:0000256" key="7">
    <source>
        <dbReference type="ARBA" id="ARBA00022443"/>
    </source>
</evidence>
<dbReference type="InterPro" id="IPR036034">
    <property type="entry name" value="PDZ_sf"/>
</dbReference>
<dbReference type="Gene3D" id="3.40.50.300">
    <property type="entry name" value="P-loop containing nucleotide triphosphate hydrolases"/>
    <property type="match status" value="1"/>
</dbReference>
<dbReference type="FunFam" id="2.30.30.40:FF:000008">
    <property type="entry name" value="Disks large homolog 1 isoform 2"/>
    <property type="match status" value="1"/>
</dbReference>
<dbReference type="FunFam" id="2.30.30.40:FF:000058">
    <property type="entry name" value="Disks large homolog 1 isoform X1"/>
    <property type="match status" value="1"/>
</dbReference>
<dbReference type="GO" id="GO:0099072">
    <property type="term" value="P:regulation of postsynaptic membrane neurotransmitter receptor levels"/>
    <property type="evidence" value="ECO:0007669"/>
    <property type="project" value="TreeGrafter"/>
</dbReference>
<proteinExistence type="inferred from homology"/>
<evidence type="ECO:0000256" key="6">
    <source>
        <dbReference type="ARBA" id="ARBA00007014"/>
    </source>
</evidence>
<comment type="similarity">
    <text evidence="6">Belongs to the MAGUK family.</text>
</comment>
<dbReference type="Pfam" id="PF00018">
    <property type="entry name" value="SH3_1"/>
    <property type="match status" value="1"/>
</dbReference>
<dbReference type="GO" id="GO:0043113">
    <property type="term" value="P:receptor clustering"/>
    <property type="evidence" value="ECO:0007669"/>
    <property type="project" value="TreeGrafter"/>
</dbReference>
<dbReference type="PROSITE" id="PS50052">
    <property type="entry name" value="GUANYLATE_KINASE_2"/>
    <property type="match status" value="1"/>
</dbReference>
<feature type="domain" description="SH3" evidence="17">
    <location>
        <begin position="550"/>
        <end position="620"/>
    </location>
</feature>